<dbReference type="RefSeq" id="WP_183601242.1">
    <property type="nucleotide sequence ID" value="NZ_JACHXK010000007.1"/>
</dbReference>
<evidence type="ECO:0000259" key="8">
    <source>
        <dbReference type="PROSITE" id="PS50983"/>
    </source>
</evidence>
<dbReference type="Proteomes" id="UP000570361">
    <property type="component" value="Unassembled WGS sequence"/>
</dbReference>
<evidence type="ECO:0000256" key="6">
    <source>
        <dbReference type="SAM" id="MobiDB-lite"/>
    </source>
</evidence>
<organism evidence="9 10">
    <name type="scientific">Paenibacillus phyllosphaerae</name>
    <dbReference type="NCBI Taxonomy" id="274593"/>
    <lineage>
        <taxon>Bacteria</taxon>
        <taxon>Bacillati</taxon>
        <taxon>Bacillota</taxon>
        <taxon>Bacilli</taxon>
        <taxon>Bacillales</taxon>
        <taxon>Paenibacillaceae</taxon>
        <taxon>Paenibacillus</taxon>
    </lineage>
</organism>
<evidence type="ECO:0000313" key="9">
    <source>
        <dbReference type="EMBL" id="MBB3111355.1"/>
    </source>
</evidence>
<comment type="caution">
    <text evidence="9">The sequence shown here is derived from an EMBL/GenBank/DDBJ whole genome shotgun (WGS) entry which is preliminary data.</text>
</comment>
<feature type="chain" id="PRO_5030742976" evidence="7">
    <location>
        <begin position="22"/>
        <end position="323"/>
    </location>
</feature>
<dbReference type="PROSITE" id="PS51257">
    <property type="entry name" value="PROKAR_LIPOPROTEIN"/>
    <property type="match status" value="1"/>
</dbReference>
<keyword evidence="5" id="KW-0175">Coiled coil</keyword>
<dbReference type="EMBL" id="JACHXK010000007">
    <property type="protein sequence ID" value="MBB3111355.1"/>
    <property type="molecule type" value="Genomic_DNA"/>
</dbReference>
<dbReference type="PROSITE" id="PS50983">
    <property type="entry name" value="FE_B12_PBP"/>
    <property type="match status" value="1"/>
</dbReference>
<evidence type="ECO:0000256" key="2">
    <source>
        <dbReference type="ARBA" id="ARBA00008814"/>
    </source>
</evidence>
<dbReference type="GO" id="GO:1901678">
    <property type="term" value="P:iron coordination entity transport"/>
    <property type="evidence" value="ECO:0007669"/>
    <property type="project" value="UniProtKB-ARBA"/>
</dbReference>
<dbReference type="Pfam" id="PF01497">
    <property type="entry name" value="Peripla_BP_2"/>
    <property type="match status" value="1"/>
</dbReference>
<evidence type="ECO:0000256" key="5">
    <source>
        <dbReference type="SAM" id="Coils"/>
    </source>
</evidence>
<dbReference type="SUPFAM" id="SSF53807">
    <property type="entry name" value="Helical backbone' metal receptor"/>
    <property type="match status" value="1"/>
</dbReference>
<feature type="coiled-coil region" evidence="5">
    <location>
        <begin position="164"/>
        <end position="194"/>
    </location>
</feature>
<comment type="subcellular location">
    <subcellularLocation>
        <location evidence="1">Cell envelope</location>
    </subcellularLocation>
</comment>
<evidence type="ECO:0000313" key="10">
    <source>
        <dbReference type="Proteomes" id="UP000570361"/>
    </source>
</evidence>
<keyword evidence="10" id="KW-1185">Reference proteome</keyword>
<accession>A0A7W5FNI7</accession>
<dbReference type="GO" id="GO:0030288">
    <property type="term" value="C:outer membrane-bounded periplasmic space"/>
    <property type="evidence" value="ECO:0007669"/>
    <property type="project" value="TreeGrafter"/>
</dbReference>
<sequence>MKKTTLVIMSLILLLVLAACGQTGEKTNNGSNTTAASSETDAQADQSAADTAADASGEAAAPRIASISIHVTSHLLALGITPVGSVVGGGLQDFLPQTKEQLQSTKKLGTLAEPDMEAILALKPDVIYVDKGNSQDYIDDLMKIAPVEAFDLDEGTWRDTLRAIAKLVNKEQEAEQYISDYKAQEERVKALIDAEIGENSKVMAIRVTEKELRVFGMKRPMGPLLFEDLQLTPAAGVDQINKAYEAISQEVLPDYDADAIFVVVNSEEKAQQLFDQLEENPIWQGLKAVKNKHVYVVADQPWLDYSSLGAKMALDEAEAMFGK</sequence>
<dbReference type="PANTHER" id="PTHR30532:SF21">
    <property type="entry name" value="SIDEROPHORE-BINDING LIPOPROTEIN YFIY-RELATED"/>
    <property type="match status" value="1"/>
</dbReference>
<evidence type="ECO:0000256" key="7">
    <source>
        <dbReference type="SAM" id="SignalP"/>
    </source>
</evidence>
<proteinExistence type="inferred from homology"/>
<protein>
    <submittedName>
        <fullName evidence="9">Iron complex transport system substrate-binding protein</fullName>
    </submittedName>
</protein>
<dbReference type="AlphaFoldDB" id="A0A7W5FNI7"/>
<gene>
    <name evidence="9" type="ORF">FHS18_003423</name>
</gene>
<feature type="compositionally biased region" description="Low complexity" evidence="6">
    <location>
        <begin position="33"/>
        <end position="55"/>
    </location>
</feature>
<keyword evidence="4 7" id="KW-0732">Signal</keyword>
<dbReference type="InterPro" id="IPR002491">
    <property type="entry name" value="ABC_transptr_periplasmic_BD"/>
</dbReference>
<feature type="region of interest" description="Disordered" evidence="6">
    <location>
        <begin position="26"/>
        <end position="55"/>
    </location>
</feature>
<keyword evidence="3" id="KW-0813">Transport</keyword>
<name>A0A7W5FNI7_9BACL</name>
<evidence type="ECO:0000256" key="1">
    <source>
        <dbReference type="ARBA" id="ARBA00004196"/>
    </source>
</evidence>
<comment type="similarity">
    <text evidence="2">Belongs to the bacterial solute-binding protein 8 family.</text>
</comment>
<feature type="domain" description="Fe/B12 periplasmic-binding" evidence="8">
    <location>
        <begin position="63"/>
        <end position="323"/>
    </location>
</feature>
<evidence type="ECO:0000256" key="3">
    <source>
        <dbReference type="ARBA" id="ARBA00022448"/>
    </source>
</evidence>
<dbReference type="Gene3D" id="3.40.50.1980">
    <property type="entry name" value="Nitrogenase molybdenum iron protein domain"/>
    <property type="match status" value="2"/>
</dbReference>
<evidence type="ECO:0000256" key="4">
    <source>
        <dbReference type="ARBA" id="ARBA00022729"/>
    </source>
</evidence>
<feature type="signal peptide" evidence="7">
    <location>
        <begin position="1"/>
        <end position="21"/>
    </location>
</feature>
<dbReference type="PANTHER" id="PTHR30532">
    <property type="entry name" value="IRON III DICITRATE-BINDING PERIPLASMIC PROTEIN"/>
    <property type="match status" value="1"/>
</dbReference>
<dbReference type="InterPro" id="IPR051313">
    <property type="entry name" value="Bact_iron-sidero_bind"/>
</dbReference>
<reference evidence="9 10" key="1">
    <citation type="submission" date="2020-08" db="EMBL/GenBank/DDBJ databases">
        <title>Genomic Encyclopedia of Type Strains, Phase III (KMG-III): the genomes of soil and plant-associated and newly described type strains.</title>
        <authorList>
            <person name="Whitman W."/>
        </authorList>
    </citation>
    <scope>NUCLEOTIDE SEQUENCE [LARGE SCALE GENOMIC DNA]</scope>
    <source>
        <strain evidence="9 10">CECT 5862</strain>
    </source>
</reference>